<dbReference type="PROSITE" id="PS50222">
    <property type="entry name" value="EF_HAND_2"/>
    <property type="match status" value="1"/>
</dbReference>
<dbReference type="InterPro" id="IPR011992">
    <property type="entry name" value="EF-hand-dom_pair"/>
</dbReference>
<name>A0A7S4GM22_9EUGL</name>
<dbReference type="AlphaFoldDB" id="A0A7S4GM22"/>
<dbReference type="EMBL" id="HBJA01149874">
    <property type="protein sequence ID" value="CAE0841026.1"/>
    <property type="molecule type" value="Transcribed_RNA"/>
</dbReference>
<dbReference type="InterPro" id="IPR002048">
    <property type="entry name" value="EF_hand_dom"/>
</dbReference>
<keyword evidence="1" id="KW-0677">Repeat</keyword>
<dbReference type="InterPro" id="IPR050230">
    <property type="entry name" value="CALM/Myosin/TropC-like"/>
</dbReference>
<dbReference type="PANTHER" id="PTHR23048">
    <property type="entry name" value="MYOSIN LIGHT CHAIN 1, 3"/>
    <property type="match status" value="1"/>
</dbReference>
<gene>
    <name evidence="3" type="ORF">EGYM00163_LOCUS51565</name>
</gene>
<dbReference type="Gene3D" id="1.10.238.10">
    <property type="entry name" value="EF-hand"/>
    <property type="match status" value="1"/>
</dbReference>
<organism evidence="3">
    <name type="scientific">Eutreptiella gymnastica</name>
    <dbReference type="NCBI Taxonomy" id="73025"/>
    <lineage>
        <taxon>Eukaryota</taxon>
        <taxon>Discoba</taxon>
        <taxon>Euglenozoa</taxon>
        <taxon>Euglenida</taxon>
        <taxon>Spirocuta</taxon>
        <taxon>Euglenophyceae</taxon>
        <taxon>Eutreptiales</taxon>
        <taxon>Eutreptiaceae</taxon>
        <taxon>Eutreptiella</taxon>
    </lineage>
</organism>
<evidence type="ECO:0000259" key="2">
    <source>
        <dbReference type="PROSITE" id="PS50222"/>
    </source>
</evidence>
<evidence type="ECO:0000313" key="3">
    <source>
        <dbReference type="EMBL" id="CAE0841026.1"/>
    </source>
</evidence>
<reference evidence="3" key="1">
    <citation type="submission" date="2021-01" db="EMBL/GenBank/DDBJ databases">
        <authorList>
            <person name="Corre E."/>
            <person name="Pelletier E."/>
            <person name="Niang G."/>
            <person name="Scheremetjew M."/>
            <person name="Finn R."/>
            <person name="Kale V."/>
            <person name="Holt S."/>
            <person name="Cochrane G."/>
            <person name="Meng A."/>
            <person name="Brown T."/>
            <person name="Cohen L."/>
        </authorList>
    </citation>
    <scope>NUCLEOTIDE SEQUENCE</scope>
    <source>
        <strain evidence="3">CCMP1594</strain>
    </source>
</reference>
<accession>A0A7S4GM22</accession>
<protein>
    <recommendedName>
        <fullName evidence="2">EF-hand domain-containing protein</fullName>
    </recommendedName>
</protein>
<sequence length="146" mass="16132">MFDTTRTGELSKEDYLHCLRACGQRPTQKDADAILNSVGSRVTMEQFLAQMQKGTVGPTEQQLYSALHNFDMYETGSLNRKDLFAMLTTLGDALTPEEAARVFEEFGPADPNGCLDIKTVMAKLTQPVPTRHPTMEGMAAELGIKM</sequence>
<proteinExistence type="predicted"/>
<dbReference type="GO" id="GO:0016460">
    <property type="term" value="C:myosin II complex"/>
    <property type="evidence" value="ECO:0007669"/>
    <property type="project" value="TreeGrafter"/>
</dbReference>
<dbReference type="GO" id="GO:0005509">
    <property type="term" value="F:calcium ion binding"/>
    <property type="evidence" value="ECO:0007669"/>
    <property type="project" value="InterPro"/>
</dbReference>
<evidence type="ECO:0000256" key="1">
    <source>
        <dbReference type="ARBA" id="ARBA00022737"/>
    </source>
</evidence>
<dbReference type="PANTHER" id="PTHR23048:SF0">
    <property type="entry name" value="CALMODULIN LIKE 3"/>
    <property type="match status" value="1"/>
</dbReference>
<dbReference type="SUPFAM" id="SSF47473">
    <property type="entry name" value="EF-hand"/>
    <property type="match status" value="1"/>
</dbReference>
<feature type="domain" description="EF-hand" evidence="2">
    <location>
        <begin position="1"/>
        <end position="25"/>
    </location>
</feature>